<dbReference type="GO" id="GO:0003779">
    <property type="term" value="F:actin binding"/>
    <property type="evidence" value="ECO:0007669"/>
    <property type="project" value="InterPro"/>
</dbReference>
<dbReference type="EMBL" id="BSYO01000036">
    <property type="protein sequence ID" value="GMH29187.1"/>
    <property type="molecule type" value="Genomic_DNA"/>
</dbReference>
<dbReference type="Proteomes" id="UP001279734">
    <property type="component" value="Unassembled WGS sequence"/>
</dbReference>
<dbReference type="InterPro" id="IPR051861">
    <property type="entry name" value="NET_actin-binding_domain"/>
</dbReference>
<proteinExistence type="inferred from homology"/>
<name>A0AAD3Y4F2_NEPGR</name>
<feature type="compositionally biased region" description="Polar residues" evidence="4">
    <location>
        <begin position="431"/>
        <end position="440"/>
    </location>
</feature>
<evidence type="ECO:0000256" key="3">
    <source>
        <dbReference type="SAM" id="Coils"/>
    </source>
</evidence>
<feature type="coiled-coil region" evidence="3">
    <location>
        <begin position="106"/>
        <end position="160"/>
    </location>
</feature>
<keyword evidence="1 3" id="KW-0175">Coiled coil</keyword>
<feature type="region of interest" description="Disordered" evidence="4">
    <location>
        <begin position="427"/>
        <end position="446"/>
    </location>
</feature>
<sequence>MDATIKLTEENADSIARRDEMSSRKQPVLMKLIEEFYRAYRSLAKRFDGAIGELLQAHQITGEAFPTQVSFLLADDAPSSSEPNTPFTRIPTHAFDPEESGTAVGKKGLKHQEEDQEDLAQLLNENKNLKTRILIESERARKAETELQTLTEILTKTESERDTVIVQYRQISERLSNVMKDIVPAQRYTKELEEHAKLMNEKTCIAKNEVEVLKNKILVLNQEKEHVALLYSQCMEVLYNQQSELREAQEQAMSLSNVIRWGYAKLVHSEEQRFILGRLNESLQSEAHNLEQKLAIKDQQLSKMQADLEKLINNLQDQKCWFVQVESTLHTLLNLHSQSQKEQRAITSELRNAFQMLKGLELCKKDLEINRILNDLTLPSSDLKRDTESEISGLGDIRQVQVCHLTDDFRNPSSVPRVDGILYHDLEVGEPNSTNPSSESLAKRELGMDKLEVSNEGSSSNEEPKMENILDRVAPDAQNLIFLKDSVQELREQLETIKKRKIVNDVEHGKLRDRLQDVENSLTQLLGIHIEPRKTTEDRHPPSNAVRSLELNEIGIVQRKVVLNKVRRGSEMIGRLQMEIKKIQYAFRKLGDHDKNEGRRRFSLIHILRDFVCSGRK</sequence>
<evidence type="ECO:0000313" key="7">
    <source>
        <dbReference type="Proteomes" id="UP001279734"/>
    </source>
</evidence>
<feature type="domain" description="NAB" evidence="5">
    <location>
        <begin position="1"/>
        <end position="54"/>
    </location>
</feature>
<comment type="similarity">
    <text evidence="2">Belongs to the NET family.</text>
</comment>
<evidence type="ECO:0000313" key="6">
    <source>
        <dbReference type="EMBL" id="GMH29187.1"/>
    </source>
</evidence>
<reference evidence="6" key="1">
    <citation type="submission" date="2023-05" db="EMBL/GenBank/DDBJ databases">
        <title>Nepenthes gracilis genome sequencing.</title>
        <authorList>
            <person name="Fukushima K."/>
        </authorList>
    </citation>
    <scope>NUCLEOTIDE SEQUENCE</scope>
    <source>
        <strain evidence="6">SING2019-196</strain>
    </source>
</reference>
<dbReference type="PANTHER" id="PTHR32258:SF6">
    <property type="entry name" value="PROTEIN NETWORKED 1A"/>
    <property type="match status" value="1"/>
</dbReference>
<dbReference type="PANTHER" id="PTHR32258">
    <property type="entry name" value="PROTEIN NETWORKED 4A"/>
    <property type="match status" value="1"/>
</dbReference>
<comment type="caution">
    <text evidence="6">The sequence shown here is derived from an EMBL/GenBank/DDBJ whole genome shotgun (WGS) entry which is preliminary data.</text>
</comment>
<organism evidence="6 7">
    <name type="scientific">Nepenthes gracilis</name>
    <name type="common">Slender pitcher plant</name>
    <dbReference type="NCBI Taxonomy" id="150966"/>
    <lineage>
        <taxon>Eukaryota</taxon>
        <taxon>Viridiplantae</taxon>
        <taxon>Streptophyta</taxon>
        <taxon>Embryophyta</taxon>
        <taxon>Tracheophyta</taxon>
        <taxon>Spermatophyta</taxon>
        <taxon>Magnoliopsida</taxon>
        <taxon>eudicotyledons</taxon>
        <taxon>Gunneridae</taxon>
        <taxon>Pentapetalae</taxon>
        <taxon>Caryophyllales</taxon>
        <taxon>Nepenthaceae</taxon>
        <taxon>Nepenthes</taxon>
    </lineage>
</organism>
<protein>
    <recommendedName>
        <fullName evidence="5">NAB domain-containing protein</fullName>
    </recommendedName>
</protein>
<evidence type="ECO:0000256" key="2">
    <source>
        <dbReference type="ARBA" id="ARBA00038006"/>
    </source>
</evidence>
<evidence type="ECO:0000256" key="1">
    <source>
        <dbReference type="ARBA" id="ARBA00023054"/>
    </source>
</evidence>
<dbReference type="AlphaFoldDB" id="A0AAD3Y4F2"/>
<dbReference type="InterPro" id="IPR011684">
    <property type="entry name" value="NAB"/>
</dbReference>
<evidence type="ECO:0000256" key="4">
    <source>
        <dbReference type="SAM" id="MobiDB-lite"/>
    </source>
</evidence>
<accession>A0AAD3Y4F2</accession>
<keyword evidence="7" id="KW-1185">Reference proteome</keyword>
<evidence type="ECO:0000259" key="5">
    <source>
        <dbReference type="PROSITE" id="PS51774"/>
    </source>
</evidence>
<dbReference type="PROSITE" id="PS51774">
    <property type="entry name" value="NAB"/>
    <property type="match status" value="1"/>
</dbReference>
<dbReference type="Pfam" id="PF07765">
    <property type="entry name" value="KIP1"/>
    <property type="match status" value="1"/>
</dbReference>
<feature type="coiled-coil region" evidence="3">
    <location>
        <begin position="280"/>
        <end position="318"/>
    </location>
</feature>
<gene>
    <name evidence="6" type="ORF">Nepgr_031030</name>
</gene>